<feature type="site" description="Important for catalytic activity" evidence="7">
    <location>
        <position position="234"/>
    </location>
</feature>
<feature type="site" description="Interaction with DNA substrate" evidence="7">
    <location>
        <position position="264"/>
    </location>
</feature>
<keyword evidence="6" id="KW-0464">Manganese</keyword>
<proteinExistence type="inferred from homology"/>
<evidence type="ECO:0000256" key="1">
    <source>
        <dbReference type="ARBA" id="ARBA00007092"/>
    </source>
</evidence>
<dbReference type="GO" id="GO:0008311">
    <property type="term" value="F:double-stranded DNA 3'-5' DNA exonuclease activity"/>
    <property type="evidence" value="ECO:0007669"/>
    <property type="project" value="InterPro"/>
</dbReference>
<dbReference type="SUPFAM" id="SSF56219">
    <property type="entry name" value="DNase I-like"/>
    <property type="match status" value="1"/>
</dbReference>
<evidence type="ECO:0000313" key="10">
    <source>
        <dbReference type="Proteomes" id="UP000199086"/>
    </source>
</evidence>
<dbReference type="GO" id="GO:0046872">
    <property type="term" value="F:metal ion binding"/>
    <property type="evidence" value="ECO:0007669"/>
    <property type="project" value="UniProtKB-KW"/>
</dbReference>
<keyword evidence="10" id="KW-1185">Reference proteome</keyword>
<protein>
    <submittedName>
        <fullName evidence="9">Exodeoxyribonuclease-3</fullName>
    </submittedName>
</protein>
<dbReference type="InterPro" id="IPR004808">
    <property type="entry name" value="AP_endonuc_1"/>
</dbReference>
<dbReference type="RefSeq" id="WP_092607200.1">
    <property type="nucleotide sequence ID" value="NZ_FMYF01000003.1"/>
</dbReference>
<comment type="similarity">
    <text evidence="1">Belongs to the DNA repair enzymes AP/ExoA family.</text>
</comment>
<feature type="binding site" evidence="6">
    <location>
        <position position="8"/>
    </location>
    <ligand>
        <name>Mg(2+)</name>
        <dbReference type="ChEBI" id="CHEBI:18420"/>
        <label>1</label>
    </ligand>
</feature>
<dbReference type="STRING" id="1577474.GA0111570_1036"/>
<dbReference type="InterPro" id="IPR036691">
    <property type="entry name" value="Endo/exonu/phosph_ase_sf"/>
</dbReference>
<dbReference type="PANTHER" id="PTHR43250">
    <property type="entry name" value="EXODEOXYRIBONUCLEASE III"/>
    <property type="match status" value="1"/>
</dbReference>
<dbReference type="InterPro" id="IPR005135">
    <property type="entry name" value="Endo/exonuclease/phosphatase"/>
</dbReference>
<reference evidence="9 10" key="1">
    <citation type="submission" date="2016-06" db="EMBL/GenBank/DDBJ databases">
        <authorList>
            <person name="Olsen C.W."/>
            <person name="Carey S."/>
            <person name="Hinshaw L."/>
            <person name="Karasin A.I."/>
        </authorList>
    </citation>
    <scope>NUCLEOTIDE SEQUENCE [LARGE SCALE GENOMIC DNA]</scope>
    <source>
        <strain evidence="9 10">LZ-22</strain>
    </source>
</reference>
<evidence type="ECO:0000256" key="5">
    <source>
        <dbReference type="PIRSR" id="PIRSR604808-1"/>
    </source>
</evidence>
<dbReference type="PANTHER" id="PTHR43250:SF2">
    <property type="entry name" value="EXODEOXYRIBONUCLEASE III"/>
    <property type="match status" value="1"/>
</dbReference>
<dbReference type="OrthoDB" id="9803914at2"/>
<dbReference type="NCBIfam" id="TIGR00195">
    <property type="entry name" value="exoDNase_III"/>
    <property type="match status" value="1"/>
</dbReference>
<comment type="cofactor">
    <cofactor evidence="6">
        <name>Mg(2+)</name>
        <dbReference type="ChEBI" id="CHEBI:18420"/>
    </cofactor>
    <cofactor evidence="6">
        <name>Mn(2+)</name>
        <dbReference type="ChEBI" id="CHEBI:29035"/>
    </cofactor>
    <text evidence="6">Probably binds two magnesium or manganese ions per subunit.</text>
</comment>
<feature type="site" description="Transition state stabilizer" evidence="7">
    <location>
        <position position="163"/>
    </location>
</feature>
<keyword evidence="2 6" id="KW-0479">Metal-binding</keyword>
<keyword evidence="4 6" id="KW-0460">Magnesium</keyword>
<evidence type="ECO:0000259" key="8">
    <source>
        <dbReference type="Pfam" id="PF03372"/>
    </source>
</evidence>
<name>A0A1G6GFL8_9ACTN</name>
<feature type="binding site" evidence="6">
    <location>
        <position position="263"/>
    </location>
    <ligand>
        <name>Mg(2+)</name>
        <dbReference type="ChEBI" id="CHEBI:18420"/>
        <label>1</label>
    </ligand>
</feature>
<feature type="active site" evidence="5">
    <location>
        <position position="111"/>
    </location>
</feature>
<dbReference type="Proteomes" id="UP000199086">
    <property type="component" value="Unassembled WGS sequence"/>
</dbReference>
<evidence type="ECO:0000256" key="6">
    <source>
        <dbReference type="PIRSR" id="PIRSR604808-2"/>
    </source>
</evidence>
<dbReference type="InterPro" id="IPR037493">
    <property type="entry name" value="ExoIII-like"/>
</dbReference>
<feature type="binding site" evidence="6">
    <location>
        <position position="264"/>
    </location>
    <ligand>
        <name>Mg(2+)</name>
        <dbReference type="ChEBI" id="CHEBI:18420"/>
        <label>1</label>
    </ligand>
</feature>
<dbReference type="Pfam" id="PF03372">
    <property type="entry name" value="Exo_endo_phos"/>
    <property type="match status" value="1"/>
</dbReference>
<feature type="domain" description="Endonuclease/exonuclease/phosphatase" evidence="8">
    <location>
        <begin position="5"/>
        <end position="264"/>
    </location>
</feature>
<evidence type="ECO:0000313" key="9">
    <source>
        <dbReference type="EMBL" id="SDB80689.1"/>
    </source>
</evidence>
<organism evidence="9 10">
    <name type="scientific">Raineyella antarctica</name>
    <dbReference type="NCBI Taxonomy" id="1577474"/>
    <lineage>
        <taxon>Bacteria</taxon>
        <taxon>Bacillati</taxon>
        <taxon>Actinomycetota</taxon>
        <taxon>Actinomycetes</taxon>
        <taxon>Propionibacteriales</taxon>
        <taxon>Propionibacteriaceae</taxon>
        <taxon>Raineyella</taxon>
    </lineage>
</organism>
<dbReference type="GO" id="GO:0006281">
    <property type="term" value="P:DNA repair"/>
    <property type="evidence" value="ECO:0007669"/>
    <property type="project" value="InterPro"/>
</dbReference>
<evidence type="ECO:0000256" key="7">
    <source>
        <dbReference type="PIRSR" id="PIRSR604808-3"/>
    </source>
</evidence>
<dbReference type="AlphaFoldDB" id="A0A1G6GFL8"/>
<dbReference type="Gene3D" id="3.60.10.10">
    <property type="entry name" value="Endonuclease/exonuclease/phosphatase"/>
    <property type="match status" value="1"/>
</dbReference>
<sequence>MLRIATFNVNGIRAAERRGFPTWLAARTPDVLAVQEMRCPEPDLPQVFGDYHLTYHCGTLAGRNGVALATRVEPRRVRHGFGSREFDTEGRYVEADLDLAGGRRIRVASVYVPKGGTPYEDDASLAKMQRKQRFLRSFARHLTATRREALNDGREFVVMGDWNIAPTPLDLKNWRTNQKSEGFLPEERDWIGSITSPRTLVDVVRRHVGEGSGPYSWWSWRGKAFDNDAGWRIDYQLATPALAAAAVAAGTDRDPSYDTRISDHAPVVVDYDL</sequence>
<keyword evidence="3" id="KW-0378">Hydrolase</keyword>
<evidence type="ECO:0000256" key="3">
    <source>
        <dbReference type="ARBA" id="ARBA00022801"/>
    </source>
</evidence>
<feature type="binding site" evidence="6">
    <location>
        <position position="161"/>
    </location>
    <ligand>
        <name>Mg(2+)</name>
        <dbReference type="ChEBI" id="CHEBI:18420"/>
        <label>1</label>
    </ligand>
</feature>
<evidence type="ECO:0000256" key="2">
    <source>
        <dbReference type="ARBA" id="ARBA00022723"/>
    </source>
</evidence>
<evidence type="ECO:0000256" key="4">
    <source>
        <dbReference type="ARBA" id="ARBA00022842"/>
    </source>
</evidence>
<feature type="binding site" evidence="6">
    <location>
        <position position="163"/>
    </location>
    <ligand>
        <name>Mg(2+)</name>
        <dbReference type="ChEBI" id="CHEBI:18420"/>
        <label>1</label>
    </ligand>
</feature>
<gene>
    <name evidence="9" type="ORF">GA0111570_1036</name>
</gene>
<dbReference type="NCBIfam" id="TIGR00633">
    <property type="entry name" value="xth"/>
    <property type="match status" value="1"/>
</dbReference>
<feature type="binding site" evidence="6">
    <location>
        <position position="36"/>
    </location>
    <ligand>
        <name>Mg(2+)</name>
        <dbReference type="ChEBI" id="CHEBI:18420"/>
        <label>1</label>
    </ligand>
</feature>
<dbReference type="EMBL" id="FMYF01000003">
    <property type="protein sequence ID" value="SDB80689.1"/>
    <property type="molecule type" value="Genomic_DNA"/>
</dbReference>
<accession>A0A1G6GFL8</accession>
<dbReference type="PROSITE" id="PS51435">
    <property type="entry name" value="AP_NUCLEASE_F1_4"/>
    <property type="match status" value="1"/>
</dbReference>
<feature type="active site" description="Proton acceptor" evidence="5">
    <location>
        <position position="264"/>
    </location>
</feature>
<feature type="active site" description="Proton donor/acceptor" evidence="5">
    <location>
        <position position="161"/>
    </location>
</feature>